<sequence>MVINPGREELFKLIIEAMDEYRKNEETRLEDLLPEGRLKIYFKTVKNIVKYVVSSPHVEESKKMFYFEIVKSQFSSSEIEYLSKLIKLTDSALYQYLSHIEFFKDEFNFKSKAN</sequence>
<dbReference type="EMBL" id="QHCT01000016">
    <property type="protein sequence ID" value="RHX83932.1"/>
    <property type="molecule type" value="Genomic_DNA"/>
</dbReference>
<name>A0A396YL68_9LEPT</name>
<proteinExistence type="predicted"/>
<dbReference type="Pfam" id="PF16872">
    <property type="entry name" value="putAbiC"/>
    <property type="match status" value="1"/>
</dbReference>
<gene>
    <name evidence="1" type="ORF">DLM75_23550</name>
</gene>
<reference evidence="2" key="1">
    <citation type="submission" date="2018-05" db="EMBL/GenBank/DDBJ databases">
        <title>Leptospira yasudae sp. nov. and Leptospira stimsonii sp. nov., two pathogenic species of the genus Leptospira isolated from environmental sources.</title>
        <authorList>
            <person name="Casanovas-Massana A."/>
            <person name="Hamond C."/>
            <person name="Santos L.A."/>
            <person name="Hacker K.P."/>
            <person name="Balassiano I."/>
            <person name="Medeiros M.A."/>
            <person name="Reis M.G."/>
            <person name="Ko A.I."/>
            <person name="Wunder E.A."/>
        </authorList>
    </citation>
    <scope>NUCLEOTIDE SEQUENCE [LARGE SCALE GENOMIC DNA]</scope>
    <source>
        <strain evidence="2">Yale</strain>
    </source>
</reference>
<protein>
    <submittedName>
        <fullName evidence="1">Uncharacterized protein</fullName>
    </submittedName>
</protein>
<dbReference type="InterPro" id="IPR031709">
    <property type="entry name" value="PutAbiC"/>
</dbReference>
<dbReference type="Proteomes" id="UP000265798">
    <property type="component" value="Unassembled WGS sequence"/>
</dbReference>
<accession>A0A396YL68</accession>
<dbReference type="AlphaFoldDB" id="A0A396YL68"/>
<organism evidence="1 2">
    <name type="scientific">Leptospira stimsonii</name>
    <dbReference type="NCBI Taxonomy" id="2202203"/>
    <lineage>
        <taxon>Bacteria</taxon>
        <taxon>Pseudomonadati</taxon>
        <taxon>Spirochaetota</taxon>
        <taxon>Spirochaetia</taxon>
        <taxon>Leptospirales</taxon>
        <taxon>Leptospiraceae</taxon>
        <taxon>Leptospira</taxon>
    </lineage>
</organism>
<evidence type="ECO:0000313" key="1">
    <source>
        <dbReference type="EMBL" id="RHX83932.1"/>
    </source>
</evidence>
<evidence type="ECO:0000313" key="2">
    <source>
        <dbReference type="Proteomes" id="UP000265798"/>
    </source>
</evidence>
<comment type="caution">
    <text evidence="1">The sequence shown here is derived from an EMBL/GenBank/DDBJ whole genome shotgun (WGS) entry which is preliminary data.</text>
</comment>